<dbReference type="EMBL" id="CP002214">
    <property type="protein sequence ID" value="ADO59453.1"/>
    <property type="molecule type" value="Genomic_DNA"/>
</dbReference>
<accession>E3EKC6</accession>
<dbReference type="PATRIC" id="fig|886882.15.peg.5890"/>
<dbReference type="AlphaFoldDB" id="E3EKC6"/>
<evidence type="ECO:0000313" key="2">
    <source>
        <dbReference type="Proteomes" id="UP000006868"/>
    </source>
</evidence>
<protein>
    <submittedName>
        <fullName evidence="1">Uncharacterized protein</fullName>
    </submittedName>
</protein>
<dbReference type="OrthoDB" id="10017182at2"/>
<proteinExistence type="predicted"/>
<reference evidence="1 2" key="1">
    <citation type="journal article" date="2011" name="J. Bacteriol.">
        <title>Complete genome sequence of Paenibacillus polymyxa SC2, a strain of plant growth-promoting Rhizobacterium with broad-spectrum antimicrobial activity.</title>
        <authorList>
            <person name="Ma M."/>
            <person name="Wang C."/>
            <person name="Ding Y."/>
            <person name="Li L."/>
            <person name="Shen D."/>
            <person name="Jiang X."/>
            <person name="Guan D."/>
            <person name="Cao F."/>
            <person name="Chen H."/>
            <person name="Feng R."/>
            <person name="Wang X."/>
            <person name="Ge Y."/>
            <person name="Yao L."/>
            <person name="Bing X."/>
            <person name="Yang X."/>
            <person name="Li J."/>
            <person name="Du B."/>
        </authorList>
    </citation>
    <scope>NUCLEOTIDE SEQUENCE [LARGE SCALE GENOMIC DNA]</scope>
    <source>
        <strain evidence="1 2">SC2</strain>
        <plasmid evidence="2">pSC2</plasmid>
    </source>
</reference>
<geneLocation type="plasmid" evidence="1 2">
    <name>pSC2</name>
</geneLocation>
<dbReference type="HOGENOM" id="CLU_1625463_0_0_9"/>
<dbReference type="KEGG" id="ppm:PPSC2_27795"/>
<dbReference type="Proteomes" id="UP000006868">
    <property type="component" value="Plasmid pSC2"/>
</dbReference>
<gene>
    <name evidence="1" type="ORF">PPSC2_27795</name>
</gene>
<organism evidence="1 2">
    <name type="scientific">Paenibacillus polymyxa (strain SC2)</name>
    <name type="common">Bacillus polymyxa</name>
    <dbReference type="NCBI Taxonomy" id="886882"/>
    <lineage>
        <taxon>Bacteria</taxon>
        <taxon>Bacillati</taxon>
        <taxon>Bacillota</taxon>
        <taxon>Bacilli</taxon>
        <taxon>Bacillales</taxon>
        <taxon>Paenibacillaceae</taxon>
        <taxon>Paenibacillus</taxon>
    </lineage>
</organism>
<keyword evidence="1" id="KW-0614">Plasmid</keyword>
<dbReference type="RefSeq" id="WP_013385867.1">
    <property type="nucleotide sequence ID" value="NC_014628.2"/>
</dbReference>
<name>E3EKC6_PAEPS</name>
<evidence type="ECO:0000313" key="1">
    <source>
        <dbReference type="EMBL" id="ADO59453.1"/>
    </source>
</evidence>
<sequence length="163" mass="19242">MVTQQLKRDFIILLEGMTRAGLIKEDIIAMGNLAYFLDRCFAIPVYHRLKQAVAMQIASSDALSKQEIFLLLANNIYEQAKKEKRGENLDYRMERIIEKHVKRTLTHFELLLDDYDFPDWFKEYIPFLEAHEPQVVCDLLMEEIQEDSSYSRLLKPYGYGEKN</sequence>